<proteinExistence type="predicted"/>
<gene>
    <name evidence="2" type="ORF">EGI31_07805</name>
</gene>
<dbReference type="InterPro" id="IPR001478">
    <property type="entry name" value="PDZ"/>
</dbReference>
<accession>A0AAE3H162</accession>
<dbReference type="EMBL" id="RJUF01000016">
    <property type="protein sequence ID" value="MCP9762858.1"/>
    <property type="molecule type" value="Genomic_DNA"/>
</dbReference>
<sequence>MKIKYWGFILLVSVSFSCKKLTEVFPKTEDTTSTTNPNAEVNGWIYDTMKSYYLWENQLTAKASTNNKLSPADYFESLLIKPGELDRFSWIQEDVAELTASLQGVNKVVGIRFTPFYSNTAKTKVALSVAYALKGSPADKAGLKRGDFIVKVNGNELTPENYNAAFSTDNLKFTMGDYNGSEIIANTKTVDVVKAEVQTNPIQHYSIIEKGNKKIGYLVYLQFLTQFDSDIRNVFKEFKAKGVNELVLDLRYNGGGYISSSDIISSLIVKNLKPGTLMSKQEWNTELTKAYKSKYGNDVFDTDWLNEPNNLGTLNRVFVLTSKGTASASELIINNLKPYMDVILIGDNTYGKNVGSITLSDDKKRWKWGMQPIVLRTVNSLGQSEYGGKDGFTPNFKVADNAIPFLPFGDENETLLSVAIKQITGISANTTNANARVKGTKKVDVLNTAYPLDNPKLEIRDMFVDKLPGQK</sequence>
<evidence type="ECO:0000259" key="1">
    <source>
        <dbReference type="PROSITE" id="PS50106"/>
    </source>
</evidence>
<evidence type="ECO:0000313" key="3">
    <source>
        <dbReference type="Proteomes" id="UP001204144"/>
    </source>
</evidence>
<dbReference type="InterPro" id="IPR005151">
    <property type="entry name" value="Tail-specific_protease"/>
</dbReference>
<dbReference type="RefSeq" id="WP_255036635.1">
    <property type="nucleotide sequence ID" value="NZ_RJUF01000016.1"/>
</dbReference>
<dbReference type="InterPro" id="IPR036034">
    <property type="entry name" value="PDZ_sf"/>
</dbReference>
<dbReference type="AlphaFoldDB" id="A0AAE3H162"/>
<dbReference type="Gene3D" id="3.90.226.10">
    <property type="entry name" value="2-enoyl-CoA Hydratase, Chain A, domain 1"/>
    <property type="match status" value="1"/>
</dbReference>
<dbReference type="CDD" id="cd07561">
    <property type="entry name" value="Peptidase_S41_CPP_like"/>
    <property type="match status" value="1"/>
</dbReference>
<dbReference type="GO" id="GO:0030288">
    <property type="term" value="C:outer membrane-bounded periplasmic space"/>
    <property type="evidence" value="ECO:0007669"/>
    <property type="project" value="TreeGrafter"/>
</dbReference>
<protein>
    <submittedName>
        <fullName evidence="2">Peptidase S41</fullName>
    </submittedName>
</protein>
<evidence type="ECO:0000313" key="2">
    <source>
        <dbReference type="EMBL" id="MCP9762858.1"/>
    </source>
</evidence>
<dbReference type="GO" id="GO:0004175">
    <property type="term" value="F:endopeptidase activity"/>
    <property type="evidence" value="ECO:0007669"/>
    <property type="project" value="TreeGrafter"/>
</dbReference>
<dbReference type="SUPFAM" id="SSF50156">
    <property type="entry name" value="PDZ domain-like"/>
    <property type="match status" value="1"/>
</dbReference>
<dbReference type="SUPFAM" id="SSF52096">
    <property type="entry name" value="ClpP/crotonase"/>
    <property type="match status" value="1"/>
</dbReference>
<dbReference type="PROSITE" id="PS50106">
    <property type="entry name" value="PDZ"/>
    <property type="match status" value="1"/>
</dbReference>
<comment type="caution">
    <text evidence="2">The sequence shown here is derived from an EMBL/GenBank/DDBJ whole genome shotgun (WGS) entry which is preliminary data.</text>
</comment>
<name>A0AAE3H162_9BACT</name>
<dbReference type="PANTHER" id="PTHR32060:SF30">
    <property type="entry name" value="CARBOXY-TERMINAL PROCESSING PROTEASE CTPA"/>
    <property type="match status" value="1"/>
</dbReference>
<dbReference type="Gene3D" id="3.30.750.170">
    <property type="match status" value="1"/>
</dbReference>
<dbReference type="GO" id="GO:0008236">
    <property type="term" value="F:serine-type peptidase activity"/>
    <property type="evidence" value="ECO:0007669"/>
    <property type="project" value="InterPro"/>
</dbReference>
<dbReference type="Gene3D" id="2.30.42.10">
    <property type="match status" value="1"/>
</dbReference>
<dbReference type="InterPro" id="IPR041489">
    <property type="entry name" value="PDZ_6"/>
</dbReference>
<dbReference type="Pfam" id="PF17820">
    <property type="entry name" value="PDZ_6"/>
    <property type="match status" value="1"/>
</dbReference>
<dbReference type="SMART" id="SM00245">
    <property type="entry name" value="TSPc"/>
    <property type="match status" value="1"/>
</dbReference>
<keyword evidence="3" id="KW-1185">Reference proteome</keyword>
<dbReference type="Pfam" id="PF18294">
    <property type="entry name" value="Pept_S41_N"/>
    <property type="match status" value="1"/>
</dbReference>
<dbReference type="GO" id="GO:0006508">
    <property type="term" value="P:proteolysis"/>
    <property type="evidence" value="ECO:0007669"/>
    <property type="project" value="InterPro"/>
</dbReference>
<dbReference type="PANTHER" id="PTHR32060">
    <property type="entry name" value="TAIL-SPECIFIC PROTEASE"/>
    <property type="match status" value="1"/>
</dbReference>
<dbReference type="PROSITE" id="PS51257">
    <property type="entry name" value="PROKAR_LIPOPROTEIN"/>
    <property type="match status" value="1"/>
</dbReference>
<organism evidence="2 3">
    <name type="scientific">Lacihabitans soyangensis</name>
    <dbReference type="NCBI Taxonomy" id="869394"/>
    <lineage>
        <taxon>Bacteria</taxon>
        <taxon>Pseudomonadati</taxon>
        <taxon>Bacteroidota</taxon>
        <taxon>Cytophagia</taxon>
        <taxon>Cytophagales</taxon>
        <taxon>Leadbetterellaceae</taxon>
        <taxon>Lacihabitans</taxon>
    </lineage>
</organism>
<dbReference type="Proteomes" id="UP001204144">
    <property type="component" value="Unassembled WGS sequence"/>
</dbReference>
<feature type="domain" description="PDZ" evidence="1">
    <location>
        <begin position="95"/>
        <end position="157"/>
    </location>
</feature>
<dbReference type="GO" id="GO:0007165">
    <property type="term" value="P:signal transduction"/>
    <property type="evidence" value="ECO:0007669"/>
    <property type="project" value="TreeGrafter"/>
</dbReference>
<dbReference type="InterPro" id="IPR029045">
    <property type="entry name" value="ClpP/crotonase-like_dom_sf"/>
</dbReference>
<dbReference type="InterPro" id="IPR041613">
    <property type="entry name" value="Pept_S41_N"/>
</dbReference>
<reference evidence="2 3" key="1">
    <citation type="submission" date="2018-11" db="EMBL/GenBank/DDBJ databases">
        <title>Novel bacteria species description.</title>
        <authorList>
            <person name="Han J.-H."/>
        </authorList>
    </citation>
    <scope>NUCLEOTIDE SEQUENCE [LARGE SCALE GENOMIC DNA]</scope>
    <source>
        <strain evidence="2 3">KCTC23259</strain>
    </source>
</reference>
<dbReference type="Pfam" id="PF03572">
    <property type="entry name" value="Peptidase_S41"/>
    <property type="match status" value="1"/>
</dbReference>